<gene>
    <name evidence="2" type="ORF">NA56DRAFT_691138</name>
</gene>
<keyword evidence="3" id="KW-1185">Reference proteome</keyword>
<protein>
    <recommendedName>
        <fullName evidence="1">2EXR domain-containing protein</fullName>
    </recommendedName>
</protein>
<sequence length="193" mass="22064">MVVCVRTTFFGDGDRGSFREGDGVDRAEVAPVQDLFQVNQEAREVALRKYRLKFTDVNTPSKPLYFNPDKDSLHLSNLGLRFSDAVWEEITASSPRLQDLALVKYLITYTKSWAFDNGFSYRPIAYESLETSIPGNMREHGVAAAQYDEFVRAAIVEFWATEMNPRKSERASPPHIPQNTFLTWAQVDDFGRR</sequence>
<dbReference type="AlphaFoldDB" id="A0A2J6PWP3"/>
<name>A0A2J6PWP3_9HELO</name>
<dbReference type="InterPro" id="IPR045518">
    <property type="entry name" value="2EXR"/>
</dbReference>
<dbReference type="Proteomes" id="UP000235672">
    <property type="component" value="Unassembled WGS sequence"/>
</dbReference>
<dbReference type="Pfam" id="PF20150">
    <property type="entry name" value="2EXR"/>
    <property type="match status" value="1"/>
</dbReference>
<dbReference type="EMBL" id="KZ613494">
    <property type="protein sequence ID" value="PMD18417.1"/>
    <property type="molecule type" value="Genomic_DNA"/>
</dbReference>
<reference evidence="2 3" key="1">
    <citation type="submission" date="2016-05" db="EMBL/GenBank/DDBJ databases">
        <title>A degradative enzymes factory behind the ericoid mycorrhizal symbiosis.</title>
        <authorList>
            <consortium name="DOE Joint Genome Institute"/>
            <person name="Martino E."/>
            <person name="Morin E."/>
            <person name="Grelet G."/>
            <person name="Kuo A."/>
            <person name="Kohler A."/>
            <person name="Daghino S."/>
            <person name="Barry K."/>
            <person name="Choi C."/>
            <person name="Cichocki N."/>
            <person name="Clum A."/>
            <person name="Copeland A."/>
            <person name="Hainaut M."/>
            <person name="Haridas S."/>
            <person name="Labutti K."/>
            <person name="Lindquist E."/>
            <person name="Lipzen A."/>
            <person name="Khouja H.-R."/>
            <person name="Murat C."/>
            <person name="Ohm R."/>
            <person name="Olson A."/>
            <person name="Spatafora J."/>
            <person name="Veneault-Fourrey C."/>
            <person name="Henrissat B."/>
            <person name="Grigoriev I."/>
            <person name="Martin F."/>
            <person name="Perotto S."/>
        </authorList>
    </citation>
    <scope>NUCLEOTIDE SEQUENCE [LARGE SCALE GENOMIC DNA]</scope>
    <source>
        <strain evidence="2 3">UAMH 7357</strain>
    </source>
</reference>
<proteinExistence type="predicted"/>
<evidence type="ECO:0000313" key="2">
    <source>
        <dbReference type="EMBL" id="PMD18417.1"/>
    </source>
</evidence>
<evidence type="ECO:0000313" key="3">
    <source>
        <dbReference type="Proteomes" id="UP000235672"/>
    </source>
</evidence>
<organism evidence="2 3">
    <name type="scientific">Hyaloscypha hepaticicola</name>
    <dbReference type="NCBI Taxonomy" id="2082293"/>
    <lineage>
        <taxon>Eukaryota</taxon>
        <taxon>Fungi</taxon>
        <taxon>Dikarya</taxon>
        <taxon>Ascomycota</taxon>
        <taxon>Pezizomycotina</taxon>
        <taxon>Leotiomycetes</taxon>
        <taxon>Helotiales</taxon>
        <taxon>Hyaloscyphaceae</taxon>
        <taxon>Hyaloscypha</taxon>
    </lineage>
</organism>
<feature type="domain" description="2EXR" evidence="1">
    <location>
        <begin position="32"/>
        <end position="73"/>
    </location>
</feature>
<accession>A0A2J6PWP3</accession>
<evidence type="ECO:0000259" key="1">
    <source>
        <dbReference type="Pfam" id="PF20150"/>
    </source>
</evidence>